<evidence type="ECO:0000313" key="2">
    <source>
        <dbReference type="EMBL" id="EXC31614.1"/>
    </source>
</evidence>
<reference evidence="3" key="1">
    <citation type="submission" date="2013-01" db="EMBL/GenBank/DDBJ databases">
        <title>Draft Genome Sequence of a Mulberry Tree, Morus notabilis C.K. Schneid.</title>
        <authorList>
            <person name="He N."/>
            <person name="Zhao S."/>
        </authorList>
    </citation>
    <scope>NUCLEOTIDE SEQUENCE</scope>
</reference>
<proteinExistence type="predicted"/>
<dbReference type="Proteomes" id="UP000030645">
    <property type="component" value="Unassembled WGS sequence"/>
</dbReference>
<dbReference type="AlphaFoldDB" id="W9S8W7"/>
<dbReference type="EMBL" id="KE346265">
    <property type="protein sequence ID" value="EXC31614.1"/>
    <property type="molecule type" value="Genomic_DNA"/>
</dbReference>
<feature type="signal peptide" evidence="1">
    <location>
        <begin position="1"/>
        <end position="23"/>
    </location>
</feature>
<sequence>MRSIYGIYLVDLLCFGMFICSLCQDDSENITAIYIVTLKEAHDSVHYYGELRENHGAKYGSSERVNHGPKSYFDPFCTYGPLLLAQMKLDQSCTLVQDDSSAHFKLRI</sequence>
<evidence type="ECO:0008006" key="4">
    <source>
        <dbReference type="Google" id="ProtNLM"/>
    </source>
</evidence>
<gene>
    <name evidence="2" type="ORF">L484_008411</name>
</gene>
<feature type="chain" id="PRO_5004933032" description="Secreted protein" evidence="1">
    <location>
        <begin position="24"/>
        <end position="108"/>
    </location>
</feature>
<evidence type="ECO:0000313" key="3">
    <source>
        <dbReference type="Proteomes" id="UP000030645"/>
    </source>
</evidence>
<organism evidence="2 3">
    <name type="scientific">Morus notabilis</name>
    <dbReference type="NCBI Taxonomy" id="981085"/>
    <lineage>
        <taxon>Eukaryota</taxon>
        <taxon>Viridiplantae</taxon>
        <taxon>Streptophyta</taxon>
        <taxon>Embryophyta</taxon>
        <taxon>Tracheophyta</taxon>
        <taxon>Spermatophyta</taxon>
        <taxon>Magnoliopsida</taxon>
        <taxon>eudicotyledons</taxon>
        <taxon>Gunneridae</taxon>
        <taxon>Pentapetalae</taxon>
        <taxon>rosids</taxon>
        <taxon>fabids</taxon>
        <taxon>Rosales</taxon>
        <taxon>Moraceae</taxon>
        <taxon>Moreae</taxon>
        <taxon>Morus</taxon>
    </lineage>
</organism>
<name>W9S8W7_9ROSA</name>
<protein>
    <recommendedName>
        <fullName evidence="4">Secreted protein</fullName>
    </recommendedName>
</protein>
<accession>W9S8W7</accession>
<keyword evidence="3" id="KW-1185">Reference proteome</keyword>
<keyword evidence="1" id="KW-0732">Signal</keyword>
<evidence type="ECO:0000256" key="1">
    <source>
        <dbReference type="SAM" id="SignalP"/>
    </source>
</evidence>